<dbReference type="SUPFAM" id="SSF55781">
    <property type="entry name" value="GAF domain-like"/>
    <property type="match status" value="1"/>
</dbReference>
<dbReference type="GO" id="GO:0003700">
    <property type="term" value="F:DNA-binding transcription factor activity"/>
    <property type="evidence" value="ECO:0007669"/>
    <property type="project" value="TreeGrafter"/>
</dbReference>
<dbReference type="AlphaFoldDB" id="A0A5Q6S485"/>
<dbReference type="PANTHER" id="PTHR30136:SF24">
    <property type="entry name" value="HTH-TYPE TRANSCRIPTIONAL REPRESSOR ALLR"/>
    <property type="match status" value="1"/>
</dbReference>
<dbReference type="Gene3D" id="1.10.10.10">
    <property type="entry name" value="Winged helix-like DNA-binding domain superfamily/Winged helix DNA-binding domain"/>
    <property type="match status" value="1"/>
</dbReference>
<dbReference type="GO" id="GO:0045892">
    <property type="term" value="P:negative regulation of DNA-templated transcription"/>
    <property type="evidence" value="ECO:0007669"/>
    <property type="project" value="TreeGrafter"/>
</dbReference>
<name>A0A5Q6S485_9ACTN</name>
<dbReference type="PROSITE" id="PS51077">
    <property type="entry name" value="HTH_ICLR"/>
    <property type="match status" value="1"/>
</dbReference>
<dbReference type="Pfam" id="PF09339">
    <property type="entry name" value="HTH_IclR"/>
    <property type="match status" value="1"/>
</dbReference>
<keyword evidence="2" id="KW-0804">Transcription</keyword>
<proteinExistence type="predicted"/>
<dbReference type="PANTHER" id="PTHR30136">
    <property type="entry name" value="HELIX-TURN-HELIX TRANSCRIPTIONAL REGULATOR, ICLR FAMILY"/>
    <property type="match status" value="1"/>
</dbReference>
<protein>
    <submittedName>
        <fullName evidence="4">Helix-turn-helix domain-containing protein</fullName>
    </submittedName>
</protein>
<feature type="domain" description="HTH iclR-type" evidence="3">
    <location>
        <begin position="17"/>
        <end position="77"/>
    </location>
</feature>
<comment type="caution">
    <text evidence="4">The sequence shown here is derived from an EMBL/GenBank/DDBJ whole genome shotgun (WGS) entry which is preliminary data.</text>
</comment>
<evidence type="ECO:0000256" key="1">
    <source>
        <dbReference type="ARBA" id="ARBA00023015"/>
    </source>
</evidence>
<evidence type="ECO:0000259" key="3">
    <source>
        <dbReference type="PROSITE" id="PS51077"/>
    </source>
</evidence>
<dbReference type="InterPro" id="IPR029016">
    <property type="entry name" value="GAF-like_dom_sf"/>
</dbReference>
<dbReference type="InterPro" id="IPR036388">
    <property type="entry name" value="WH-like_DNA-bd_sf"/>
</dbReference>
<dbReference type="Gene3D" id="3.30.450.40">
    <property type="match status" value="2"/>
</dbReference>
<dbReference type="SMART" id="SM00346">
    <property type="entry name" value="HTH_ICLR"/>
    <property type="match status" value="1"/>
</dbReference>
<dbReference type="Proteomes" id="UP000307768">
    <property type="component" value="Unassembled WGS sequence"/>
</dbReference>
<keyword evidence="1" id="KW-0805">Transcription regulation</keyword>
<dbReference type="InterPro" id="IPR005471">
    <property type="entry name" value="Tscrpt_reg_IclR_N"/>
</dbReference>
<dbReference type="InterPro" id="IPR050707">
    <property type="entry name" value="HTH_MetabolicPath_Reg"/>
</dbReference>
<gene>
    <name evidence="4" type="ORF">FE697_004755</name>
</gene>
<evidence type="ECO:0000313" key="5">
    <source>
        <dbReference type="Proteomes" id="UP000307768"/>
    </source>
</evidence>
<evidence type="ECO:0000256" key="2">
    <source>
        <dbReference type="ARBA" id="ARBA00023163"/>
    </source>
</evidence>
<evidence type="ECO:0000313" key="4">
    <source>
        <dbReference type="EMBL" id="KAA1425187.1"/>
    </source>
</evidence>
<dbReference type="InterPro" id="IPR036390">
    <property type="entry name" value="WH_DNA-bd_sf"/>
</dbReference>
<dbReference type="EMBL" id="VDFQ02000001">
    <property type="protein sequence ID" value="KAA1425187.1"/>
    <property type="molecule type" value="Genomic_DNA"/>
</dbReference>
<accession>A0A5Q6S485</accession>
<reference evidence="4 5" key="1">
    <citation type="submission" date="2019-09" db="EMBL/GenBank/DDBJ databases">
        <title>Mumia zhuanghuii sp. nov. isolated from the intestinal contents of plateau pika (Ochotona curzoniae) in the Qinghai-Tibet plateau of China.</title>
        <authorList>
            <person name="Tian Z."/>
        </authorList>
    </citation>
    <scope>NUCLEOTIDE SEQUENCE [LARGE SCALE GENOMIC DNA]</scope>
    <source>
        <strain evidence="5">350</strain>
    </source>
</reference>
<dbReference type="RefSeq" id="WP_149768361.1">
    <property type="nucleotide sequence ID" value="NZ_VDFQ02000001.1"/>
</dbReference>
<dbReference type="OrthoDB" id="156285at2"/>
<dbReference type="SUPFAM" id="SSF46785">
    <property type="entry name" value="Winged helix' DNA-binding domain"/>
    <property type="match status" value="1"/>
</dbReference>
<organism evidence="4 5">
    <name type="scientific">Mumia zhuanghuii</name>
    <dbReference type="NCBI Taxonomy" id="2585211"/>
    <lineage>
        <taxon>Bacteria</taxon>
        <taxon>Bacillati</taxon>
        <taxon>Actinomycetota</taxon>
        <taxon>Actinomycetes</taxon>
        <taxon>Propionibacteriales</taxon>
        <taxon>Nocardioidaceae</taxon>
        <taxon>Mumia</taxon>
    </lineage>
</organism>
<sequence length="233" mass="24234">MTAKPGRTPQIADGTGSQTLERGLHVLQVVADAPGASAAEITAQAGLHRSIVHRLLVSLERTGYVERDEAGRYRVGRTLTTLADRARPRLHPVAEPVLRELAVELDSTASLVEVVAGAAVTTVVAEPLTDGPRFSYRLGNRDPLDRGAGGLAALASGPPAADEPPRVAAVRTTGVVTTYAELNPGAYGIAAPVPGLRDGRAAVAVITSRPDVAERAEPLVREAARRIGDASRG</sequence>
<dbReference type="GO" id="GO:0003677">
    <property type="term" value="F:DNA binding"/>
    <property type="evidence" value="ECO:0007669"/>
    <property type="project" value="InterPro"/>
</dbReference>